<name>A0A2I0A3J1_9ASPA</name>
<dbReference type="InterPro" id="IPR021109">
    <property type="entry name" value="Peptidase_aspartic_dom_sf"/>
</dbReference>
<evidence type="ECO:0000256" key="3">
    <source>
        <dbReference type="ARBA" id="ARBA00022525"/>
    </source>
</evidence>
<dbReference type="FunFam" id="2.40.70.10:FF:000050">
    <property type="entry name" value="Aspartic proteinase CDR1"/>
    <property type="match status" value="1"/>
</dbReference>
<keyword evidence="5 10" id="KW-0732">Signal</keyword>
<evidence type="ECO:0000259" key="11">
    <source>
        <dbReference type="PROSITE" id="PS51767"/>
    </source>
</evidence>
<dbReference type="SUPFAM" id="SSF50630">
    <property type="entry name" value="Acid proteases"/>
    <property type="match status" value="1"/>
</dbReference>
<feature type="signal peptide" evidence="10">
    <location>
        <begin position="1"/>
        <end position="17"/>
    </location>
</feature>
<gene>
    <name evidence="12" type="primary">CDR1</name>
    <name evidence="12" type="ORF">AXF42_Ash019633</name>
</gene>
<sequence length="456" mass="48252">MASSLAISLFIISAAAALLPMLASGNGGFSVDLIHRDSLKSPLHDPASTHSSRLRAAADRSLARAVYFRDAIRRSRSPAADIPSDAADKFYSDIIPDSGEYMIMSFYLGTPAKKILAMADTGSDLIWVQCKPCDECYKQKAPLFDPKASSSYKIIPCDSDSCSALPQTSCGKANQCEYNYGYGDRSFVDGFFSSETIGFDSTGGRPVQIPKTLFGCTHRSNGTFNQDDAGLVGLGGGKLSLIRQLGSAIGGKFSYCLPSQSQSSATGKLNFGSHAVVSSSNAVTTPLITSIPDTFYFLNLEQVSVAGQAIAVGKSSDKLAVEEGNIIIDSGTTLTLIDDVTFHSVARKVASSVSLPKVNDPNGIFSLCFDVHGAGKNAKFPEITFRFSGGAAVVLHQENAFVEAAENTVCLAILSSAINIGINIFGNIAQQNFNIAYDLTAKTITFAPTDCAKSHV</sequence>
<keyword evidence="8" id="KW-0325">Glycoprotein</keyword>
<dbReference type="GO" id="GO:0006508">
    <property type="term" value="P:proteolysis"/>
    <property type="evidence" value="ECO:0007669"/>
    <property type="project" value="UniProtKB-KW"/>
</dbReference>
<dbReference type="InterPro" id="IPR034161">
    <property type="entry name" value="Pepsin-like_plant"/>
</dbReference>
<evidence type="ECO:0000256" key="6">
    <source>
        <dbReference type="ARBA" id="ARBA00022750"/>
    </source>
</evidence>
<evidence type="ECO:0000256" key="5">
    <source>
        <dbReference type="ARBA" id="ARBA00022729"/>
    </source>
</evidence>
<dbReference type="GO" id="GO:0004190">
    <property type="term" value="F:aspartic-type endopeptidase activity"/>
    <property type="evidence" value="ECO:0007669"/>
    <property type="project" value="UniProtKB-KW"/>
</dbReference>
<evidence type="ECO:0000256" key="8">
    <source>
        <dbReference type="ARBA" id="ARBA00023180"/>
    </source>
</evidence>
<comment type="similarity">
    <text evidence="2">Belongs to the peptidase A1 family.</text>
</comment>
<dbReference type="Proteomes" id="UP000236161">
    <property type="component" value="Unassembled WGS sequence"/>
</dbReference>
<organism evidence="12 13">
    <name type="scientific">Apostasia shenzhenica</name>
    <dbReference type="NCBI Taxonomy" id="1088818"/>
    <lineage>
        <taxon>Eukaryota</taxon>
        <taxon>Viridiplantae</taxon>
        <taxon>Streptophyta</taxon>
        <taxon>Embryophyta</taxon>
        <taxon>Tracheophyta</taxon>
        <taxon>Spermatophyta</taxon>
        <taxon>Magnoliopsida</taxon>
        <taxon>Liliopsida</taxon>
        <taxon>Asparagales</taxon>
        <taxon>Orchidaceae</taxon>
        <taxon>Apostasioideae</taxon>
        <taxon>Apostasia</taxon>
    </lineage>
</organism>
<keyword evidence="6" id="KW-0064">Aspartyl protease</keyword>
<dbReference type="InterPro" id="IPR032799">
    <property type="entry name" value="TAXi_C"/>
</dbReference>
<evidence type="ECO:0000313" key="12">
    <source>
        <dbReference type="EMBL" id="PKA50114.1"/>
    </source>
</evidence>
<feature type="active site" evidence="9">
    <location>
        <position position="120"/>
    </location>
</feature>
<feature type="chain" id="PRO_5014182036" evidence="10">
    <location>
        <begin position="18"/>
        <end position="456"/>
    </location>
</feature>
<dbReference type="InterPro" id="IPR033121">
    <property type="entry name" value="PEPTIDASE_A1"/>
</dbReference>
<proteinExistence type="inferred from homology"/>
<dbReference type="FunFam" id="2.40.70.10:FF:000016">
    <property type="entry name" value="Probable aspartic protease At2g35615"/>
    <property type="match status" value="1"/>
</dbReference>
<keyword evidence="13" id="KW-1185">Reference proteome</keyword>
<feature type="domain" description="Peptidase A1" evidence="11">
    <location>
        <begin position="102"/>
        <end position="447"/>
    </location>
</feature>
<dbReference type="Pfam" id="PF14543">
    <property type="entry name" value="TAXi_N"/>
    <property type="match status" value="1"/>
</dbReference>
<dbReference type="AlphaFoldDB" id="A0A2I0A3J1"/>
<evidence type="ECO:0000256" key="2">
    <source>
        <dbReference type="ARBA" id="ARBA00007447"/>
    </source>
</evidence>
<accession>A0A2I0A3J1</accession>
<dbReference type="GO" id="GO:0005576">
    <property type="term" value="C:extracellular region"/>
    <property type="evidence" value="ECO:0007669"/>
    <property type="project" value="UniProtKB-SubCell"/>
</dbReference>
<evidence type="ECO:0000256" key="9">
    <source>
        <dbReference type="PIRSR" id="PIRSR601461-1"/>
    </source>
</evidence>
<evidence type="ECO:0000256" key="4">
    <source>
        <dbReference type="ARBA" id="ARBA00022670"/>
    </source>
</evidence>
<reference evidence="12 13" key="1">
    <citation type="journal article" date="2017" name="Nature">
        <title>The Apostasia genome and the evolution of orchids.</title>
        <authorList>
            <person name="Zhang G.Q."/>
            <person name="Liu K.W."/>
            <person name="Li Z."/>
            <person name="Lohaus R."/>
            <person name="Hsiao Y.Y."/>
            <person name="Niu S.C."/>
            <person name="Wang J.Y."/>
            <person name="Lin Y.C."/>
            <person name="Xu Q."/>
            <person name="Chen L.J."/>
            <person name="Yoshida K."/>
            <person name="Fujiwara S."/>
            <person name="Wang Z.W."/>
            <person name="Zhang Y.Q."/>
            <person name="Mitsuda N."/>
            <person name="Wang M."/>
            <person name="Liu G.H."/>
            <person name="Pecoraro L."/>
            <person name="Huang H.X."/>
            <person name="Xiao X.J."/>
            <person name="Lin M."/>
            <person name="Wu X.Y."/>
            <person name="Wu W.L."/>
            <person name="Chen Y.Y."/>
            <person name="Chang S.B."/>
            <person name="Sakamoto S."/>
            <person name="Ohme-Takagi M."/>
            <person name="Yagi M."/>
            <person name="Zeng S.J."/>
            <person name="Shen C.Y."/>
            <person name="Yeh C.M."/>
            <person name="Luo Y.B."/>
            <person name="Tsai W.C."/>
            <person name="Van de Peer Y."/>
            <person name="Liu Z.J."/>
        </authorList>
    </citation>
    <scope>NUCLEOTIDE SEQUENCE [LARGE SCALE GENOMIC DNA]</scope>
    <source>
        <strain evidence="13">cv. Shenzhen</strain>
        <tissue evidence="12">Stem</tissue>
    </source>
</reference>
<keyword evidence="4" id="KW-0645">Protease</keyword>
<evidence type="ECO:0000313" key="13">
    <source>
        <dbReference type="Proteomes" id="UP000236161"/>
    </source>
</evidence>
<dbReference type="Gene3D" id="2.40.70.10">
    <property type="entry name" value="Acid Proteases"/>
    <property type="match status" value="2"/>
</dbReference>
<dbReference type="InterPro" id="IPR001461">
    <property type="entry name" value="Aspartic_peptidase_A1"/>
</dbReference>
<dbReference type="PANTHER" id="PTHR47967:SF128">
    <property type="entry name" value="ASPARTIC PROTEINASE CDR1-LIKE"/>
    <property type="match status" value="1"/>
</dbReference>
<dbReference type="OrthoDB" id="775830at2759"/>
<dbReference type="InterPro" id="IPR051708">
    <property type="entry name" value="Plant_Aspart_Prot_A1"/>
</dbReference>
<dbReference type="CDD" id="cd05476">
    <property type="entry name" value="pepsin_A_like_plant"/>
    <property type="match status" value="1"/>
</dbReference>
<dbReference type="InterPro" id="IPR032861">
    <property type="entry name" value="TAXi_N"/>
</dbReference>
<dbReference type="PROSITE" id="PS51767">
    <property type="entry name" value="PEPTIDASE_A1"/>
    <property type="match status" value="1"/>
</dbReference>
<keyword evidence="3" id="KW-0964">Secreted</keyword>
<evidence type="ECO:0000256" key="7">
    <source>
        <dbReference type="ARBA" id="ARBA00022801"/>
    </source>
</evidence>
<protein>
    <submittedName>
        <fullName evidence="12">Aspartic proteinase CDR1</fullName>
    </submittedName>
</protein>
<dbReference type="Pfam" id="PF14541">
    <property type="entry name" value="TAXi_C"/>
    <property type="match status" value="1"/>
</dbReference>
<evidence type="ECO:0000256" key="1">
    <source>
        <dbReference type="ARBA" id="ARBA00004613"/>
    </source>
</evidence>
<comment type="subcellular location">
    <subcellularLocation>
        <location evidence="1">Secreted</location>
    </subcellularLocation>
</comment>
<dbReference type="PANTHER" id="PTHR47967">
    <property type="entry name" value="OS07G0603500 PROTEIN-RELATED"/>
    <property type="match status" value="1"/>
</dbReference>
<evidence type="ECO:0000256" key="10">
    <source>
        <dbReference type="SAM" id="SignalP"/>
    </source>
</evidence>
<dbReference type="EMBL" id="KZ452031">
    <property type="protein sequence ID" value="PKA50114.1"/>
    <property type="molecule type" value="Genomic_DNA"/>
</dbReference>
<dbReference type="PRINTS" id="PR00792">
    <property type="entry name" value="PEPSIN"/>
</dbReference>
<keyword evidence="7" id="KW-0378">Hydrolase</keyword>
<feature type="active site" evidence="9">
    <location>
        <position position="329"/>
    </location>
</feature>
<dbReference type="STRING" id="1088818.A0A2I0A3J1"/>